<dbReference type="InterPro" id="IPR036430">
    <property type="entry name" value="RNase_T2-like_sf"/>
</dbReference>
<feature type="chain" id="PRO_5023825385" description="ribonuclease T2" evidence="5">
    <location>
        <begin position="17"/>
        <end position="145"/>
    </location>
</feature>
<dbReference type="EMBL" id="VXIS01000413">
    <property type="protein sequence ID" value="KAA8893678.1"/>
    <property type="molecule type" value="Genomic_DNA"/>
</dbReference>
<evidence type="ECO:0000256" key="3">
    <source>
        <dbReference type="ARBA" id="ARBA00022759"/>
    </source>
</evidence>
<protein>
    <recommendedName>
        <fullName evidence="2">ribonuclease T2</fullName>
        <ecNumber evidence="2">4.6.1.19</ecNumber>
    </recommendedName>
</protein>
<evidence type="ECO:0000256" key="1">
    <source>
        <dbReference type="ARBA" id="ARBA00007469"/>
    </source>
</evidence>
<dbReference type="GO" id="GO:0003723">
    <property type="term" value="F:RNA binding"/>
    <property type="evidence" value="ECO:0007669"/>
    <property type="project" value="InterPro"/>
</dbReference>
<dbReference type="OrthoDB" id="435754at2759"/>
<dbReference type="Pfam" id="PF00445">
    <property type="entry name" value="Ribonuclease_T2"/>
    <property type="match status" value="1"/>
</dbReference>
<dbReference type="GO" id="GO:0006401">
    <property type="term" value="P:RNA catabolic process"/>
    <property type="evidence" value="ECO:0007669"/>
    <property type="project" value="TreeGrafter"/>
</dbReference>
<dbReference type="InParanoid" id="A0A5J5EFZ7"/>
<comment type="similarity">
    <text evidence="1 4">Belongs to the RNase T2 family.</text>
</comment>
<evidence type="ECO:0000256" key="4">
    <source>
        <dbReference type="RuleBase" id="RU004328"/>
    </source>
</evidence>
<dbReference type="InterPro" id="IPR001568">
    <property type="entry name" value="RNase_T2-like"/>
</dbReference>
<organism evidence="6 7">
    <name type="scientific">Sphaerosporella brunnea</name>
    <dbReference type="NCBI Taxonomy" id="1250544"/>
    <lineage>
        <taxon>Eukaryota</taxon>
        <taxon>Fungi</taxon>
        <taxon>Dikarya</taxon>
        <taxon>Ascomycota</taxon>
        <taxon>Pezizomycotina</taxon>
        <taxon>Pezizomycetes</taxon>
        <taxon>Pezizales</taxon>
        <taxon>Pyronemataceae</taxon>
        <taxon>Sphaerosporella</taxon>
    </lineage>
</organism>
<dbReference type="EC" id="4.6.1.19" evidence="2"/>
<dbReference type="PROSITE" id="PS00531">
    <property type="entry name" value="RNASE_T2_2"/>
    <property type="match status" value="1"/>
</dbReference>
<keyword evidence="3" id="KW-0378">Hydrolase</keyword>
<evidence type="ECO:0000313" key="7">
    <source>
        <dbReference type="Proteomes" id="UP000326924"/>
    </source>
</evidence>
<dbReference type="GO" id="GO:0005576">
    <property type="term" value="C:extracellular region"/>
    <property type="evidence" value="ECO:0007669"/>
    <property type="project" value="TreeGrafter"/>
</dbReference>
<feature type="signal peptide" evidence="5">
    <location>
        <begin position="1"/>
        <end position="16"/>
    </location>
</feature>
<name>A0A5J5EFZ7_9PEZI</name>
<keyword evidence="5" id="KW-0732">Signal</keyword>
<comment type="caution">
    <text evidence="6">The sequence shown here is derived from an EMBL/GenBank/DDBJ whole genome shotgun (WGS) entry which is preliminary data.</text>
</comment>
<dbReference type="InterPro" id="IPR033130">
    <property type="entry name" value="RNase_T2_His_AS_2"/>
</dbReference>
<gene>
    <name evidence="6" type="ORF">FN846DRAFT_977829</name>
</gene>
<evidence type="ECO:0000256" key="5">
    <source>
        <dbReference type="SAM" id="SignalP"/>
    </source>
</evidence>
<sequence>MSLLYSLFTLASLALAQGNSACPNILSCHATAPVDTCCTESPGGLVLSTRFWDNLGPKQRWTLHGLWPDNCDGTFKASCDLSRAYPSPTALLEEFGASGLLNGMHAYWKGNRGDDSLEQHEFAKHGTCMSTLSRPVTEPITFNKR</sequence>
<reference evidence="6 7" key="1">
    <citation type="submission" date="2019-09" db="EMBL/GenBank/DDBJ databases">
        <title>Draft genome of the ectomycorrhizal ascomycete Sphaerosporella brunnea.</title>
        <authorList>
            <consortium name="DOE Joint Genome Institute"/>
            <person name="Benucci G.M."/>
            <person name="Marozzi G."/>
            <person name="Antonielli L."/>
            <person name="Sanchez S."/>
            <person name="Marco P."/>
            <person name="Wang X."/>
            <person name="Falini L.B."/>
            <person name="Barry K."/>
            <person name="Haridas S."/>
            <person name="Lipzen A."/>
            <person name="Labutti K."/>
            <person name="Grigoriev I.V."/>
            <person name="Murat C."/>
            <person name="Martin F."/>
            <person name="Albertini E."/>
            <person name="Donnini D."/>
            <person name="Bonito G."/>
        </authorList>
    </citation>
    <scope>NUCLEOTIDE SEQUENCE [LARGE SCALE GENOMIC DNA]</scope>
    <source>
        <strain evidence="6 7">Sb_GMNB300</strain>
    </source>
</reference>
<evidence type="ECO:0000313" key="6">
    <source>
        <dbReference type="EMBL" id="KAA8893678.1"/>
    </source>
</evidence>
<dbReference type="Gene3D" id="3.90.730.10">
    <property type="entry name" value="Ribonuclease T2-like"/>
    <property type="match status" value="1"/>
</dbReference>
<dbReference type="InterPro" id="IPR018188">
    <property type="entry name" value="RNase_T2_His_AS_1"/>
</dbReference>
<dbReference type="PROSITE" id="PS00530">
    <property type="entry name" value="RNASE_T2_1"/>
    <property type="match status" value="1"/>
</dbReference>
<dbReference type="GO" id="GO:0033897">
    <property type="term" value="F:ribonuclease T2 activity"/>
    <property type="evidence" value="ECO:0007669"/>
    <property type="project" value="UniProtKB-EC"/>
</dbReference>
<dbReference type="PANTHER" id="PTHR11240:SF22">
    <property type="entry name" value="RIBONUCLEASE T2"/>
    <property type="match status" value="1"/>
</dbReference>
<keyword evidence="3" id="KW-0255">Endonuclease</keyword>
<accession>A0A5J5EFZ7</accession>
<keyword evidence="3" id="KW-0540">Nuclease</keyword>
<dbReference type="AlphaFoldDB" id="A0A5J5EFZ7"/>
<dbReference type="SUPFAM" id="SSF55895">
    <property type="entry name" value="Ribonuclease Rh-like"/>
    <property type="match status" value="1"/>
</dbReference>
<dbReference type="Proteomes" id="UP000326924">
    <property type="component" value="Unassembled WGS sequence"/>
</dbReference>
<proteinExistence type="inferred from homology"/>
<dbReference type="PANTHER" id="PTHR11240">
    <property type="entry name" value="RIBONUCLEASE T2"/>
    <property type="match status" value="1"/>
</dbReference>
<evidence type="ECO:0000256" key="2">
    <source>
        <dbReference type="ARBA" id="ARBA00012571"/>
    </source>
</evidence>
<keyword evidence="7" id="KW-1185">Reference proteome</keyword>